<dbReference type="SUPFAM" id="SSF56349">
    <property type="entry name" value="DNA breaking-rejoining enzymes"/>
    <property type="match status" value="1"/>
</dbReference>
<proteinExistence type="predicted"/>
<organism evidence="7 8">
    <name type="scientific">Herbiconiux daphne</name>
    <dbReference type="NCBI Taxonomy" id="2970914"/>
    <lineage>
        <taxon>Bacteria</taxon>
        <taxon>Bacillati</taxon>
        <taxon>Actinomycetota</taxon>
        <taxon>Actinomycetes</taxon>
        <taxon>Micrococcales</taxon>
        <taxon>Microbacteriaceae</taxon>
        <taxon>Herbiconiux</taxon>
    </lineage>
</organism>
<dbReference type="InterPro" id="IPR011010">
    <property type="entry name" value="DNA_brk_join_enz"/>
</dbReference>
<evidence type="ECO:0000256" key="2">
    <source>
        <dbReference type="ARBA" id="ARBA00023125"/>
    </source>
</evidence>
<dbReference type="PROSITE" id="PS51900">
    <property type="entry name" value="CB"/>
    <property type="match status" value="1"/>
</dbReference>
<dbReference type="PROSITE" id="PS51898">
    <property type="entry name" value="TYR_RECOMBINASE"/>
    <property type="match status" value="1"/>
</dbReference>
<dbReference type="InterPro" id="IPR010998">
    <property type="entry name" value="Integrase_recombinase_N"/>
</dbReference>
<evidence type="ECO:0000256" key="1">
    <source>
        <dbReference type="ARBA" id="ARBA00022908"/>
    </source>
</evidence>
<dbReference type="InterPro" id="IPR002104">
    <property type="entry name" value="Integrase_catalytic"/>
</dbReference>
<dbReference type="EMBL" id="JANLCJ010000001">
    <property type="protein sequence ID" value="MCS5732391.1"/>
    <property type="molecule type" value="Genomic_DNA"/>
</dbReference>
<dbReference type="InterPro" id="IPR044068">
    <property type="entry name" value="CB"/>
</dbReference>
<dbReference type="PANTHER" id="PTHR30349:SF91">
    <property type="entry name" value="INTA PROTEIN"/>
    <property type="match status" value="1"/>
</dbReference>
<sequence length="339" mass="38107">MSDATDVTVAEWLREWLSFTAMETTRPKTIRGYMTVVKNQINPYIGHIPLKELRPRDVRMMAAGICSSGLSSTTANQAHRVLSAALVAAERDELVNRNVAKLIPAPRKAVSPQKALTLEECHRVFAAAKGDPLESLWMAALLTGAREGELLGLERDRVSDFLEISWQLQRLIWSHGCGGRCGASRGSDCPARVVPAPPDWESRHVTGGLWLTRPKSRASWRLVPVVEPLRSKLESHMRSEQGPNPHNLVWHQDNGRPIDPKNHIKMWHALLERAQVPQVRFHDARHTAVDLLYSADVPEDVIREIVGHSSWEMTRVYKSRANRARLTSAMNQLGDWVST</sequence>
<evidence type="ECO:0000256" key="3">
    <source>
        <dbReference type="ARBA" id="ARBA00023172"/>
    </source>
</evidence>
<gene>
    <name evidence="7" type="ORF">N1032_01360</name>
</gene>
<evidence type="ECO:0000256" key="4">
    <source>
        <dbReference type="PROSITE-ProRule" id="PRU01248"/>
    </source>
</evidence>
<feature type="domain" description="Core-binding (CB)" evidence="6">
    <location>
        <begin position="7"/>
        <end position="90"/>
    </location>
</feature>
<evidence type="ECO:0000259" key="6">
    <source>
        <dbReference type="PROSITE" id="PS51900"/>
    </source>
</evidence>
<keyword evidence="2 4" id="KW-0238">DNA-binding</keyword>
<protein>
    <submittedName>
        <fullName evidence="7">Site-specific integrase</fullName>
    </submittedName>
</protein>
<evidence type="ECO:0000313" key="7">
    <source>
        <dbReference type="EMBL" id="MCS5732391.1"/>
    </source>
</evidence>
<keyword evidence="3" id="KW-0233">DNA recombination</keyword>
<dbReference type="Proteomes" id="UP001165586">
    <property type="component" value="Unassembled WGS sequence"/>
</dbReference>
<dbReference type="Pfam" id="PF14659">
    <property type="entry name" value="Phage_int_SAM_3"/>
    <property type="match status" value="1"/>
</dbReference>
<dbReference type="PANTHER" id="PTHR30349">
    <property type="entry name" value="PHAGE INTEGRASE-RELATED"/>
    <property type="match status" value="1"/>
</dbReference>
<name>A0ABT2GWW8_9MICO</name>
<accession>A0ABT2GWW8</accession>
<dbReference type="InterPro" id="IPR013762">
    <property type="entry name" value="Integrase-like_cat_sf"/>
</dbReference>
<dbReference type="InterPro" id="IPR050090">
    <property type="entry name" value="Tyrosine_recombinase_XerCD"/>
</dbReference>
<dbReference type="InterPro" id="IPR004107">
    <property type="entry name" value="Integrase_SAM-like_N"/>
</dbReference>
<evidence type="ECO:0000313" key="8">
    <source>
        <dbReference type="Proteomes" id="UP001165586"/>
    </source>
</evidence>
<dbReference type="Pfam" id="PF00589">
    <property type="entry name" value="Phage_integrase"/>
    <property type="match status" value="1"/>
</dbReference>
<dbReference type="Gene3D" id="1.10.443.10">
    <property type="entry name" value="Intergrase catalytic core"/>
    <property type="match status" value="1"/>
</dbReference>
<feature type="domain" description="Tyr recombinase" evidence="5">
    <location>
        <begin position="111"/>
        <end position="331"/>
    </location>
</feature>
<keyword evidence="1" id="KW-0229">DNA integration</keyword>
<keyword evidence="8" id="KW-1185">Reference proteome</keyword>
<evidence type="ECO:0000259" key="5">
    <source>
        <dbReference type="PROSITE" id="PS51898"/>
    </source>
</evidence>
<dbReference type="Gene3D" id="1.10.150.130">
    <property type="match status" value="1"/>
</dbReference>
<reference evidence="7" key="1">
    <citation type="submission" date="2022-08" db="EMBL/GenBank/DDBJ databases">
        <authorList>
            <person name="Deng Y."/>
            <person name="Han X.-F."/>
            <person name="Zhang Y.-Q."/>
        </authorList>
    </citation>
    <scope>NUCLEOTIDE SEQUENCE</scope>
    <source>
        <strain evidence="7">CPCC 203386</strain>
    </source>
</reference>
<comment type="caution">
    <text evidence="7">The sequence shown here is derived from an EMBL/GenBank/DDBJ whole genome shotgun (WGS) entry which is preliminary data.</text>
</comment>